<sequence length="239" mass="26552">MPQYIDVKLKSDVSLSGKTFVTGFHGIGLVGYVTVRYLVKKLEAKKIGFIVTESMPPIITMENGEIKPPLELYIYRHVVFMYAESPPTARIHQFSRGISEWVIKSGFEKALLVGGLDSSYSTSANPEDNLRIIKTSQYNGLRKGASTLEDGLFVVGPLALLMLNFYIADFPALAVLPYASRDKVDLRASATAIQFINQELDLDVNVDELILNAKRIEDEALKSAESHANLSSESLRYIM</sequence>
<dbReference type="AlphaFoldDB" id="A0A2R6AGF3"/>
<reference evidence="2 3" key="1">
    <citation type="submission" date="2017-04" db="EMBL/GenBank/DDBJ databases">
        <title>Novel microbial lineages endemic to geothermal iron-oxide mats fill important gaps in the evolutionary history of Archaea.</title>
        <authorList>
            <person name="Jay Z.J."/>
            <person name="Beam J.P."/>
            <person name="Dlakic M."/>
            <person name="Rusch D.B."/>
            <person name="Kozubal M.A."/>
            <person name="Inskeep W.P."/>
        </authorList>
    </citation>
    <scope>NUCLEOTIDE SEQUENCE [LARGE SCALE GENOMIC DNA]</scope>
    <source>
        <strain evidence="2">OSP_D</strain>
    </source>
</reference>
<dbReference type="EMBL" id="NEXE01000241">
    <property type="protein sequence ID" value="PSN85408.1"/>
    <property type="molecule type" value="Genomic_DNA"/>
</dbReference>
<accession>A0A2R6AGF3</accession>
<proteinExistence type="predicted"/>
<keyword evidence="1" id="KW-0472">Membrane</keyword>
<protein>
    <recommendedName>
        <fullName evidence="4">Proteasome assembly chaperone family protein</fullName>
    </recommendedName>
</protein>
<feature type="transmembrane region" description="Helical" evidence="1">
    <location>
        <begin position="20"/>
        <end position="39"/>
    </location>
</feature>
<keyword evidence="1" id="KW-0812">Transmembrane</keyword>
<dbReference type="SUPFAM" id="SSF159659">
    <property type="entry name" value="Cgl1923-like"/>
    <property type="match status" value="1"/>
</dbReference>
<dbReference type="Pfam" id="PF09754">
    <property type="entry name" value="PAC2"/>
    <property type="match status" value="1"/>
</dbReference>
<comment type="caution">
    <text evidence="2">The sequence shown here is derived from an EMBL/GenBank/DDBJ whole genome shotgun (WGS) entry which is preliminary data.</text>
</comment>
<keyword evidence="1" id="KW-1133">Transmembrane helix</keyword>
<dbReference type="InterPro" id="IPR019151">
    <property type="entry name" value="Proteasome_assmbl_chaperone_2"/>
</dbReference>
<evidence type="ECO:0000313" key="3">
    <source>
        <dbReference type="Proteomes" id="UP000240322"/>
    </source>
</evidence>
<gene>
    <name evidence="2" type="ORF">B9Q03_12325</name>
</gene>
<evidence type="ECO:0008006" key="4">
    <source>
        <dbReference type="Google" id="ProtNLM"/>
    </source>
</evidence>
<dbReference type="InterPro" id="IPR038389">
    <property type="entry name" value="PSMG2_sf"/>
</dbReference>
<organism evidence="2 3">
    <name type="scientific">Candidatus Marsarchaeota G2 archaeon OSP_D</name>
    <dbReference type="NCBI Taxonomy" id="1978157"/>
    <lineage>
        <taxon>Archaea</taxon>
        <taxon>Candidatus Marsarchaeota</taxon>
        <taxon>Candidatus Marsarchaeota group 2</taxon>
    </lineage>
</organism>
<dbReference type="PANTHER" id="PTHR35610:SF3">
    <property type="entry name" value="PROTEASOME ASSEMBLY CHAPERONE FAMILY PROTEIN"/>
    <property type="match status" value="1"/>
</dbReference>
<evidence type="ECO:0000313" key="2">
    <source>
        <dbReference type="EMBL" id="PSN85408.1"/>
    </source>
</evidence>
<dbReference type="Gene3D" id="3.40.50.10900">
    <property type="entry name" value="PAC-like subunit"/>
    <property type="match status" value="1"/>
</dbReference>
<evidence type="ECO:0000256" key="1">
    <source>
        <dbReference type="SAM" id="Phobius"/>
    </source>
</evidence>
<dbReference type="Proteomes" id="UP000240322">
    <property type="component" value="Unassembled WGS sequence"/>
</dbReference>
<feature type="transmembrane region" description="Helical" evidence="1">
    <location>
        <begin position="151"/>
        <end position="168"/>
    </location>
</feature>
<dbReference type="PANTHER" id="PTHR35610">
    <property type="entry name" value="3-ISOPROPYLMALATE DEHYDRATASE-RELATED"/>
    <property type="match status" value="1"/>
</dbReference>
<name>A0A2R6AGF3_9ARCH</name>